<dbReference type="AlphaFoldDB" id="D8TUT4"/>
<dbReference type="Proteomes" id="UP000001058">
    <property type="component" value="Unassembled WGS sequence"/>
</dbReference>
<keyword evidence="1" id="KW-0547">Nucleotide-binding</keyword>
<dbReference type="STRING" id="3068.D8TUT4"/>
<proteinExistence type="predicted"/>
<gene>
    <name evidence="3" type="ORF">VOLCADRAFT_90587</name>
</gene>
<evidence type="ECO:0000313" key="3">
    <source>
        <dbReference type="EMBL" id="EFJ48765.1"/>
    </source>
</evidence>
<evidence type="ECO:0000313" key="4">
    <source>
        <dbReference type="Proteomes" id="UP000001058"/>
    </source>
</evidence>
<keyword evidence="2" id="KW-0342">GTP-binding</keyword>
<name>D8TUT4_VOLCA</name>
<sequence>MQPLWCNWYSGPIRAVVFAVDVSDPGSLASAGVELHRLLQQPELGAKPVCLVLTKLDLPFTLPRTELDLALGLADLERLYPDRLQIMSVSSVLSPLECPRLEALVDWMVVAKAGDPAVLLAKRT</sequence>
<dbReference type="InterPro" id="IPR006689">
    <property type="entry name" value="Small_GTPase_ARF/SAR"/>
</dbReference>
<keyword evidence="4" id="KW-1185">Reference proteome</keyword>
<dbReference type="Gene3D" id="3.40.50.300">
    <property type="entry name" value="P-loop containing nucleotide triphosphate hydrolases"/>
    <property type="match status" value="1"/>
</dbReference>
<dbReference type="PANTHER" id="PTHR46688:SF1">
    <property type="entry name" value="ADP-RIBOSYLATION FACTOR-LIKE PROTEIN 16"/>
    <property type="match status" value="1"/>
</dbReference>
<dbReference type="OrthoDB" id="526559at2759"/>
<dbReference type="EMBL" id="GL378338">
    <property type="protein sequence ID" value="EFJ48765.1"/>
    <property type="molecule type" value="Genomic_DNA"/>
</dbReference>
<dbReference type="eggNOG" id="KOG0072">
    <property type="taxonomic scope" value="Eukaryota"/>
</dbReference>
<dbReference type="PANTHER" id="PTHR46688">
    <property type="entry name" value="ADP-RIBOSYLATION FACTOR-LIKE PROTEIN 16"/>
    <property type="match status" value="1"/>
</dbReference>
<organism evidence="4">
    <name type="scientific">Volvox carteri f. nagariensis</name>
    <dbReference type="NCBI Taxonomy" id="3068"/>
    <lineage>
        <taxon>Eukaryota</taxon>
        <taxon>Viridiplantae</taxon>
        <taxon>Chlorophyta</taxon>
        <taxon>core chlorophytes</taxon>
        <taxon>Chlorophyceae</taxon>
        <taxon>CS clade</taxon>
        <taxon>Chlamydomonadales</taxon>
        <taxon>Volvocaceae</taxon>
        <taxon>Volvox</taxon>
    </lineage>
</organism>
<dbReference type="InterPro" id="IPR027417">
    <property type="entry name" value="P-loop_NTPase"/>
</dbReference>
<protein>
    <recommendedName>
        <fullName evidence="5">ADP-ribosylation factor-like protein 16</fullName>
    </recommendedName>
</protein>
<dbReference type="Pfam" id="PF00025">
    <property type="entry name" value="Arf"/>
    <property type="match status" value="1"/>
</dbReference>
<dbReference type="GO" id="GO:0005525">
    <property type="term" value="F:GTP binding"/>
    <property type="evidence" value="ECO:0007669"/>
    <property type="project" value="UniProtKB-KW"/>
</dbReference>
<evidence type="ECO:0000256" key="2">
    <source>
        <dbReference type="ARBA" id="ARBA00023134"/>
    </source>
</evidence>
<evidence type="ECO:0000256" key="1">
    <source>
        <dbReference type="ARBA" id="ARBA00022741"/>
    </source>
</evidence>
<dbReference type="SUPFAM" id="SSF52540">
    <property type="entry name" value="P-loop containing nucleoside triphosphate hydrolases"/>
    <property type="match status" value="1"/>
</dbReference>
<dbReference type="GO" id="GO:0003924">
    <property type="term" value="F:GTPase activity"/>
    <property type="evidence" value="ECO:0007669"/>
    <property type="project" value="InterPro"/>
</dbReference>
<dbReference type="RefSeq" id="XP_002950097.1">
    <property type="nucleotide sequence ID" value="XM_002950051.1"/>
</dbReference>
<accession>D8TUT4</accession>
<dbReference type="KEGG" id="vcn:VOLCADRAFT_90587"/>
<dbReference type="GeneID" id="9619680"/>
<dbReference type="InParanoid" id="D8TUT4"/>
<evidence type="ECO:0008006" key="5">
    <source>
        <dbReference type="Google" id="ProtNLM"/>
    </source>
</evidence>
<reference evidence="3 4" key="1">
    <citation type="journal article" date="2010" name="Science">
        <title>Genomic analysis of organismal complexity in the multicellular green alga Volvox carteri.</title>
        <authorList>
            <person name="Prochnik S.E."/>
            <person name="Umen J."/>
            <person name="Nedelcu A.M."/>
            <person name="Hallmann A."/>
            <person name="Miller S.M."/>
            <person name="Nishii I."/>
            <person name="Ferris P."/>
            <person name="Kuo A."/>
            <person name="Mitros T."/>
            <person name="Fritz-Laylin L.K."/>
            <person name="Hellsten U."/>
            <person name="Chapman J."/>
            <person name="Simakov O."/>
            <person name="Rensing S.A."/>
            <person name="Terry A."/>
            <person name="Pangilinan J."/>
            <person name="Kapitonov V."/>
            <person name="Jurka J."/>
            <person name="Salamov A."/>
            <person name="Shapiro H."/>
            <person name="Schmutz J."/>
            <person name="Grimwood J."/>
            <person name="Lindquist E."/>
            <person name="Lucas S."/>
            <person name="Grigoriev I.V."/>
            <person name="Schmitt R."/>
            <person name="Kirk D."/>
            <person name="Rokhsar D.S."/>
        </authorList>
    </citation>
    <scope>NUCLEOTIDE SEQUENCE [LARGE SCALE GENOMIC DNA]</scope>
    <source>
        <strain evidence="4">f. Nagariensis / Eve</strain>
    </source>
</reference>